<comment type="similarity">
    <text evidence="2">Belongs to the IL-17 family.</text>
</comment>
<dbReference type="OrthoDB" id="6485227at2759"/>
<dbReference type="VEuPathDB" id="VectorBase:LOC119163687"/>
<dbReference type="Proteomes" id="UP000821866">
    <property type="component" value="Chromosome 3"/>
</dbReference>
<dbReference type="Pfam" id="PF06083">
    <property type="entry name" value="IL17"/>
    <property type="match status" value="1"/>
</dbReference>
<reference evidence="7" key="1">
    <citation type="submission" date="2019-09" db="EMBL/GenBank/DDBJ databases">
        <title>Organ-specific transcriptomic study of the physiology of the cattle tick, Rhipicephalus microplus.</title>
        <authorList>
            <person name="Tirloni L."/>
            <person name="Braz G."/>
            <person name="Gandara A.C.P."/>
            <person name="Sabadin G.A."/>
            <person name="da Silva R.M."/>
            <person name="Guizzo M.G."/>
            <person name="Machado J.A."/>
            <person name="Costa E.P."/>
            <person name="Gomes H.F."/>
            <person name="Moraes J."/>
            <person name="Mota M.B.S."/>
            <person name="Mesquita R.D."/>
            <person name="Alvarenga P.H."/>
            <person name="Alves F."/>
            <person name="Seixas A."/>
            <person name="da Fonseca R.N."/>
            <person name="Fogaca A."/>
            <person name="Logullo C."/>
            <person name="Tanaka A."/>
            <person name="Daffre S."/>
            <person name="Termignoni C."/>
            <person name="Vaz I.S.Jr."/>
            <person name="Oliveira P.L."/>
            <person name="Ribeiro J.M."/>
        </authorList>
    </citation>
    <scope>NUCLEOTIDE SEQUENCE</scope>
    <source>
        <strain evidence="7">Porto Alegre</strain>
    </source>
</reference>
<evidence type="ECO:0000256" key="3">
    <source>
        <dbReference type="ARBA" id="ARBA00022525"/>
    </source>
</evidence>
<keyword evidence="8" id="KW-1185">Reference proteome</keyword>
<evidence type="ECO:0000313" key="6">
    <source>
        <dbReference type="EMBL" id="KAH8029824.1"/>
    </source>
</evidence>
<name>A0A6M2CXE5_RHIMP</name>
<dbReference type="Gene3D" id="2.10.90.10">
    <property type="entry name" value="Cystine-knot cytokines"/>
    <property type="match status" value="1"/>
</dbReference>
<dbReference type="InterPro" id="IPR029034">
    <property type="entry name" value="Cystine-knot_cytokine"/>
</dbReference>
<keyword evidence="4 5" id="KW-0732">Signal</keyword>
<proteinExistence type="inferred from homology"/>
<reference evidence="6" key="2">
    <citation type="journal article" date="2020" name="Cell">
        <title>Large-Scale Comparative Analyses of Tick Genomes Elucidate Their Genetic Diversity and Vector Capacities.</title>
        <authorList>
            <consortium name="Tick Genome and Microbiome Consortium (TIGMIC)"/>
            <person name="Jia N."/>
            <person name="Wang J."/>
            <person name="Shi W."/>
            <person name="Du L."/>
            <person name="Sun Y."/>
            <person name="Zhan W."/>
            <person name="Jiang J.F."/>
            <person name="Wang Q."/>
            <person name="Zhang B."/>
            <person name="Ji P."/>
            <person name="Bell-Sakyi L."/>
            <person name="Cui X.M."/>
            <person name="Yuan T.T."/>
            <person name="Jiang B.G."/>
            <person name="Yang W.F."/>
            <person name="Lam T.T."/>
            <person name="Chang Q.C."/>
            <person name="Ding S.J."/>
            <person name="Wang X.J."/>
            <person name="Zhu J.G."/>
            <person name="Ruan X.D."/>
            <person name="Zhao L."/>
            <person name="Wei J.T."/>
            <person name="Ye R.Z."/>
            <person name="Que T.C."/>
            <person name="Du C.H."/>
            <person name="Zhou Y.H."/>
            <person name="Cheng J.X."/>
            <person name="Dai P.F."/>
            <person name="Guo W.B."/>
            <person name="Han X.H."/>
            <person name="Huang E.J."/>
            <person name="Li L.F."/>
            <person name="Wei W."/>
            <person name="Gao Y.C."/>
            <person name="Liu J.Z."/>
            <person name="Shao H.Z."/>
            <person name="Wang X."/>
            <person name="Wang C.C."/>
            <person name="Yang T.C."/>
            <person name="Huo Q.B."/>
            <person name="Li W."/>
            <person name="Chen H.Y."/>
            <person name="Chen S.E."/>
            <person name="Zhou L.G."/>
            <person name="Ni X.B."/>
            <person name="Tian J.H."/>
            <person name="Sheng Y."/>
            <person name="Liu T."/>
            <person name="Pan Y.S."/>
            <person name="Xia L.Y."/>
            <person name="Li J."/>
            <person name="Zhao F."/>
            <person name="Cao W.C."/>
        </authorList>
    </citation>
    <scope>NUCLEOTIDE SEQUENCE</scope>
    <source>
        <strain evidence="6">Rmic-2018</strain>
    </source>
</reference>
<dbReference type="EMBL" id="JABSTU010000005">
    <property type="protein sequence ID" value="KAH8029824.1"/>
    <property type="molecule type" value="Genomic_DNA"/>
</dbReference>
<dbReference type="InterPro" id="IPR010345">
    <property type="entry name" value="IL-17_fam"/>
</dbReference>
<evidence type="ECO:0000256" key="2">
    <source>
        <dbReference type="ARBA" id="ARBA00007236"/>
    </source>
</evidence>
<protein>
    <submittedName>
        <fullName evidence="7">Putative secreted protein synganglion overexpressed</fullName>
    </submittedName>
</protein>
<gene>
    <name evidence="6" type="ORF">HPB51_004859</name>
</gene>
<sequence length="159" mass="17422">MNMVMPSFVFLIGCALLHSGSADVTIETLGLRRSSVEACTPDGESQSIGDRSSCTFTRFVDYDSNRFPSRIPTVSCKCPGSLCSPLGDFRCHEIKEELQVMLRGRDGVLRNDTMEVTVSCVCALRRSGEAATTGFRIINFDKNRKNAGQPFGTGLRSVR</sequence>
<reference evidence="6" key="3">
    <citation type="submission" date="2021-09" db="EMBL/GenBank/DDBJ databases">
        <authorList>
            <person name="Jia N."/>
            <person name="Wang J."/>
            <person name="Shi W."/>
            <person name="Du L."/>
            <person name="Sun Y."/>
            <person name="Zhan W."/>
            <person name="Jiang J."/>
            <person name="Wang Q."/>
            <person name="Zhang B."/>
            <person name="Ji P."/>
            <person name="Sakyi L.B."/>
            <person name="Cui X."/>
            <person name="Yuan T."/>
            <person name="Jiang B."/>
            <person name="Yang W."/>
            <person name="Lam T.T.-Y."/>
            <person name="Chang Q."/>
            <person name="Ding S."/>
            <person name="Wang X."/>
            <person name="Zhu J."/>
            <person name="Ruan X."/>
            <person name="Zhao L."/>
            <person name="Wei J."/>
            <person name="Que T."/>
            <person name="Du C."/>
            <person name="Cheng J."/>
            <person name="Dai P."/>
            <person name="Han X."/>
            <person name="Huang E."/>
            <person name="Gao Y."/>
            <person name="Liu J."/>
            <person name="Shao H."/>
            <person name="Ye R."/>
            <person name="Li L."/>
            <person name="Wei W."/>
            <person name="Wang X."/>
            <person name="Wang C."/>
            <person name="Huo Q."/>
            <person name="Li W."/>
            <person name="Guo W."/>
            <person name="Chen H."/>
            <person name="Chen S."/>
            <person name="Zhou L."/>
            <person name="Zhou L."/>
            <person name="Ni X."/>
            <person name="Tian J."/>
            <person name="Zhou Y."/>
            <person name="Sheng Y."/>
            <person name="Liu T."/>
            <person name="Pan Y."/>
            <person name="Xia L."/>
            <person name="Li J."/>
            <person name="Zhao F."/>
            <person name="Cao W."/>
        </authorList>
    </citation>
    <scope>NUCLEOTIDE SEQUENCE</scope>
    <source>
        <strain evidence="6">Rmic-2018</strain>
        <tissue evidence="6">Larvae</tissue>
    </source>
</reference>
<dbReference type="AlphaFoldDB" id="A0A6M2CXE5"/>
<feature type="signal peptide" evidence="5">
    <location>
        <begin position="1"/>
        <end position="22"/>
    </location>
</feature>
<dbReference type="GO" id="GO:0005125">
    <property type="term" value="F:cytokine activity"/>
    <property type="evidence" value="ECO:0007669"/>
    <property type="project" value="InterPro"/>
</dbReference>
<evidence type="ECO:0000256" key="4">
    <source>
        <dbReference type="ARBA" id="ARBA00022729"/>
    </source>
</evidence>
<evidence type="ECO:0000256" key="5">
    <source>
        <dbReference type="SAM" id="SignalP"/>
    </source>
</evidence>
<comment type="subcellular location">
    <subcellularLocation>
        <location evidence="1">Secreted</location>
    </subcellularLocation>
</comment>
<dbReference type="EMBL" id="GHWJ01005725">
    <property type="protein sequence ID" value="NOV38462.1"/>
    <property type="molecule type" value="Transcribed_RNA"/>
</dbReference>
<evidence type="ECO:0000313" key="8">
    <source>
        <dbReference type="Proteomes" id="UP000821866"/>
    </source>
</evidence>
<dbReference type="GO" id="GO:0005576">
    <property type="term" value="C:extracellular region"/>
    <property type="evidence" value="ECO:0007669"/>
    <property type="project" value="UniProtKB-SubCell"/>
</dbReference>
<evidence type="ECO:0000256" key="1">
    <source>
        <dbReference type="ARBA" id="ARBA00004613"/>
    </source>
</evidence>
<feature type="chain" id="PRO_5040084560" evidence="5">
    <location>
        <begin position="23"/>
        <end position="159"/>
    </location>
</feature>
<keyword evidence="3" id="KW-0964">Secreted</keyword>
<organism evidence="7">
    <name type="scientific">Rhipicephalus microplus</name>
    <name type="common">Cattle tick</name>
    <name type="synonym">Boophilus microplus</name>
    <dbReference type="NCBI Taxonomy" id="6941"/>
    <lineage>
        <taxon>Eukaryota</taxon>
        <taxon>Metazoa</taxon>
        <taxon>Ecdysozoa</taxon>
        <taxon>Arthropoda</taxon>
        <taxon>Chelicerata</taxon>
        <taxon>Arachnida</taxon>
        <taxon>Acari</taxon>
        <taxon>Parasitiformes</taxon>
        <taxon>Ixodida</taxon>
        <taxon>Ixodoidea</taxon>
        <taxon>Ixodidae</taxon>
        <taxon>Rhipicephalinae</taxon>
        <taxon>Rhipicephalus</taxon>
        <taxon>Boophilus</taxon>
    </lineage>
</organism>
<dbReference type="SUPFAM" id="SSF57501">
    <property type="entry name" value="Cystine-knot cytokines"/>
    <property type="match status" value="1"/>
</dbReference>
<evidence type="ECO:0000313" key="7">
    <source>
        <dbReference type="EMBL" id="NOV38462.1"/>
    </source>
</evidence>
<accession>A0A6M2CXE5</accession>